<dbReference type="NCBIfam" id="NF038029">
    <property type="entry name" value="LP_plasma"/>
    <property type="match status" value="1"/>
</dbReference>
<protein>
    <recommendedName>
        <fullName evidence="3">Lipoprotein</fullName>
    </recommendedName>
</protein>
<evidence type="ECO:0000313" key="2">
    <source>
        <dbReference type="Proteomes" id="UP000231823"/>
    </source>
</evidence>
<dbReference type="AlphaFoldDB" id="A0A2K8SDV4"/>
<dbReference type="KEGG" id="sfz:SFLOR_v1c05850"/>
<dbReference type="Proteomes" id="UP000231823">
    <property type="component" value="Chromosome"/>
</dbReference>
<dbReference type="InterPro" id="IPR054816">
    <property type="entry name" value="Lipoprotein_mollicutes-type_CS"/>
</dbReference>
<dbReference type="PROSITE" id="PS51257">
    <property type="entry name" value="PROKAR_LIPOPROTEIN"/>
    <property type="match status" value="1"/>
</dbReference>
<proteinExistence type="predicted"/>
<gene>
    <name evidence="1" type="ORF">SFLOR_v1c05850</name>
</gene>
<evidence type="ECO:0008006" key="3">
    <source>
        <dbReference type="Google" id="ProtNLM"/>
    </source>
</evidence>
<reference evidence="1 2" key="1">
    <citation type="submission" date="2017-12" db="EMBL/GenBank/DDBJ databases">
        <title>Complete genome sequence of Spiroplasma floricola 23-6 (ATCC 29989).</title>
        <authorList>
            <person name="Tsai Y.-M."/>
            <person name="Wu P.-S."/>
            <person name="Lo W.-S."/>
            <person name="Kuo C.-H."/>
        </authorList>
    </citation>
    <scope>NUCLEOTIDE SEQUENCE [LARGE SCALE GENOMIC DNA]</scope>
    <source>
        <strain evidence="1 2">23-6</strain>
    </source>
</reference>
<dbReference type="RefSeq" id="WP_100916617.1">
    <property type="nucleotide sequence ID" value="NZ_CP025057.1"/>
</dbReference>
<dbReference type="EMBL" id="CP025057">
    <property type="protein sequence ID" value="AUB31637.1"/>
    <property type="molecule type" value="Genomic_DNA"/>
</dbReference>
<keyword evidence="2" id="KW-1185">Reference proteome</keyword>
<organism evidence="1 2">
    <name type="scientific">Spiroplasma floricola 23-6</name>
    <dbReference type="NCBI Taxonomy" id="1336749"/>
    <lineage>
        <taxon>Bacteria</taxon>
        <taxon>Bacillati</taxon>
        <taxon>Mycoplasmatota</taxon>
        <taxon>Mollicutes</taxon>
        <taxon>Entomoplasmatales</taxon>
        <taxon>Spiroplasmataceae</taxon>
        <taxon>Spiroplasma</taxon>
    </lineage>
</organism>
<name>A0A2K8SDV4_9MOLU</name>
<sequence length="625" mass="72554">MKKLLSVLASIGFVSSSTVSVVACGTKEKSKDTSKPQEPQKDDLNEIIRDFQTEVTKIYNSHMKSEVIGNLIGLQETEKNYLFIKKDNIIAFSNKEKDITAENKKQIENDENLILKSKLLAEKLNELKKVNKYKVILDDVDSIFNGVEVIYNDNFKIKSGELSQGVYIGNLINEYKVNIKYKGKNDIEKFEIGDTLKYTSTDDETFKIAGDNLAKNIEKDFLVSNEMKRYSNFEWKNIKNNKNFYEGYGEFSNEIKNYINSNDEYKNSLINFIKQNYFKSFENLNLDFNQSNIYMDSSFRNNLLNVFESKSAKSFEDYTKSDQNSEKIFKTIFRNDPNSESTKQVLKELYFTNNNMDKWNKELITLKSNYLKNLKLTDQQTNLIEKSNEYISADSIGNIKLKGATITIGSGVNKYIHELPDFNLYVTYNASSKVEEKIDFLSEFTSKVIIKGMHNFYGMDSNFKYPEFNSDQDYLMNIGNKEIISNIKNNFDKEYQLKYPGTFSQIFWNIWDKVSNQKSKEFISDLNIFNMLLTNNLSLVYFIFENFSQDLYDLVYSGSGNKYNNKIEPVVNENDVSLISTKTGAKDKNPDSITFKLGYLAVNFKYEKLFNLSESQKSKIFIKFV</sequence>
<evidence type="ECO:0000313" key="1">
    <source>
        <dbReference type="EMBL" id="AUB31637.1"/>
    </source>
</evidence>
<accession>A0A2K8SDV4</accession>
<dbReference type="OrthoDB" id="387107at2"/>